<name>A0AAV2VTX2_9VIBR</name>
<feature type="domain" description="N-acetyltransferase" evidence="1">
    <location>
        <begin position="15"/>
        <end position="171"/>
    </location>
</feature>
<gene>
    <name evidence="2" type="ORF">VIBNISOn1_450139</name>
</gene>
<dbReference type="GO" id="GO:0016747">
    <property type="term" value="F:acyltransferase activity, transferring groups other than amino-acyl groups"/>
    <property type="evidence" value="ECO:0007669"/>
    <property type="project" value="InterPro"/>
</dbReference>
<dbReference type="AlphaFoldDB" id="A0AAV2VTX2"/>
<dbReference type="PANTHER" id="PTHR43792:SF1">
    <property type="entry name" value="N-ACETYLTRANSFERASE DOMAIN-CONTAINING PROTEIN"/>
    <property type="match status" value="1"/>
</dbReference>
<evidence type="ECO:0000313" key="3">
    <source>
        <dbReference type="Proteomes" id="UP000018211"/>
    </source>
</evidence>
<comment type="caution">
    <text evidence="2">The sequence shown here is derived from an EMBL/GenBank/DDBJ whole genome shotgun (WGS) entry which is preliminary data.</text>
</comment>
<protein>
    <submittedName>
        <fullName evidence="2">Acetyltransferase</fullName>
    </submittedName>
</protein>
<evidence type="ECO:0000259" key="1">
    <source>
        <dbReference type="PROSITE" id="PS51186"/>
    </source>
</evidence>
<evidence type="ECO:0000313" key="2">
    <source>
        <dbReference type="EMBL" id="CCO48174.1"/>
    </source>
</evidence>
<dbReference type="InterPro" id="IPR051531">
    <property type="entry name" value="N-acetyltransferase"/>
</dbReference>
<dbReference type="PANTHER" id="PTHR43792">
    <property type="entry name" value="GNAT FAMILY, PUTATIVE (AFU_ORTHOLOGUE AFUA_3G00765)-RELATED-RELATED"/>
    <property type="match status" value="1"/>
</dbReference>
<dbReference type="Pfam" id="PF13302">
    <property type="entry name" value="Acetyltransf_3"/>
    <property type="match status" value="1"/>
</dbReference>
<dbReference type="Gene3D" id="3.40.630.30">
    <property type="match status" value="1"/>
</dbReference>
<dbReference type="InterPro" id="IPR016181">
    <property type="entry name" value="Acyl_CoA_acyltransferase"/>
</dbReference>
<proteinExistence type="predicted"/>
<dbReference type="EMBL" id="CAOF01000137">
    <property type="protein sequence ID" value="CCO48174.1"/>
    <property type="molecule type" value="Genomic_DNA"/>
</dbReference>
<dbReference type="InterPro" id="IPR000182">
    <property type="entry name" value="GNAT_dom"/>
</dbReference>
<reference evidence="2 3" key="1">
    <citation type="journal article" date="2013" name="ISME J.">
        <title>Comparative genomics of pathogenic lineages of Vibrio nigripulchritudo identifies virulence-associated traits.</title>
        <authorList>
            <person name="Goudenege D."/>
            <person name="Labreuche Y."/>
            <person name="Krin E."/>
            <person name="Ansquer D."/>
            <person name="Mangenot S."/>
            <person name="Calteau A."/>
            <person name="Medigue C."/>
            <person name="Mazel D."/>
            <person name="Polz M.F."/>
            <person name="Le Roux F."/>
        </authorList>
    </citation>
    <scope>NUCLEOTIDE SEQUENCE [LARGE SCALE GENOMIC DNA]</scope>
    <source>
        <strain evidence="2 3">SOn1</strain>
    </source>
</reference>
<accession>A0AAV2VTX2</accession>
<dbReference type="Proteomes" id="UP000018211">
    <property type="component" value="Unassembled WGS sequence"/>
</dbReference>
<organism evidence="2 3">
    <name type="scientific">Vibrio nigripulchritudo SOn1</name>
    <dbReference type="NCBI Taxonomy" id="1238450"/>
    <lineage>
        <taxon>Bacteria</taxon>
        <taxon>Pseudomonadati</taxon>
        <taxon>Pseudomonadota</taxon>
        <taxon>Gammaproteobacteria</taxon>
        <taxon>Vibrionales</taxon>
        <taxon>Vibrionaceae</taxon>
        <taxon>Vibrio</taxon>
    </lineage>
</organism>
<sequence>MQGAGAVIVCETDRLIIRHYNLDDANFIIQLLNEEAFIRYIGDRQIHTIEAAQSYLSRIIASYQEYGFGLNMVTLKDGTPIGMCGILKREELENHDLGYALLSAYWGHGYAEEAGSAVLANGTIEHNLSTILAVTLPDNQSSNQLLIKLGFELTGTQALYGEENNLYAYSS</sequence>
<dbReference type="PROSITE" id="PS51186">
    <property type="entry name" value="GNAT"/>
    <property type="match status" value="1"/>
</dbReference>
<dbReference type="SUPFAM" id="SSF55729">
    <property type="entry name" value="Acyl-CoA N-acyltransferases (Nat)"/>
    <property type="match status" value="1"/>
</dbReference>